<keyword evidence="2" id="KW-1185">Reference proteome</keyword>
<dbReference type="AlphaFoldDB" id="A0A0N8PT13"/>
<organism evidence="1 2">
    <name type="scientific">Kouleothrix aurantiaca</name>
    <dbReference type="NCBI Taxonomy" id="186479"/>
    <lineage>
        <taxon>Bacteria</taxon>
        <taxon>Bacillati</taxon>
        <taxon>Chloroflexota</taxon>
        <taxon>Chloroflexia</taxon>
        <taxon>Chloroflexales</taxon>
        <taxon>Roseiflexineae</taxon>
        <taxon>Roseiflexaceae</taxon>
        <taxon>Kouleothrix</taxon>
    </lineage>
</organism>
<protein>
    <recommendedName>
        <fullName evidence="3">Swt1-like HEPN domain-containing protein</fullName>
    </recommendedName>
</protein>
<comment type="caution">
    <text evidence="1">The sequence shown here is derived from an EMBL/GenBank/DDBJ whole genome shotgun (WGS) entry which is preliminary data.</text>
</comment>
<gene>
    <name evidence="1" type="ORF">SE17_04960</name>
</gene>
<evidence type="ECO:0008006" key="3">
    <source>
        <dbReference type="Google" id="ProtNLM"/>
    </source>
</evidence>
<evidence type="ECO:0000313" key="2">
    <source>
        <dbReference type="Proteomes" id="UP000050509"/>
    </source>
</evidence>
<sequence>RIDVYYHRLRDLGLEVFDLLGTAERESLGLAVFLLEQLDSIGASDYSAPAIHFSSVMEIEVQRRIFACPTLTGEIARSRSQTLGKLPWMQREPEQTEGNWERLQLYVAEHWNDQIDPDDSNHRVSFERFVSKALNRISQLRNQAAHTHPVSRKEYGDLQRLMLQGGQLGYGALNALLLAWRD</sequence>
<feature type="non-terminal residue" evidence="1">
    <location>
        <position position="1"/>
    </location>
</feature>
<evidence type="ECO:0000313" key="1">
    <source>
        <dbReference type="EMBL" id="KPV54245.1"/>
    </source>
</evidence>
<reference evidence="1 2" key="1">
    <citation type="submission" date="2015-09" db="EMBL/GenBank/DDBJ databases">
        <title>Draft genome sequence of Kouleothrix aurantiaca JCM 19913.</title>
        <authorList>
            <person name="Hemp J."/>
        </authorList>
    </citation>
    <scope>NUCLEOTIDE SEQUENCE [LARGE SCALE GENOMIC DNA]</scope>
    <source>
        <strain evidence="1 2">COM-B</strain>
    </source>
</reference>
<name>A0A0N8PT13_9CHLR</name>
<proteinExistence type="predicted"/>
<dbReference type="EMBL" id="LJCR01000088">
    <property type="protein sequence ID" value="KPV54245.1"/>
    <property type="molecule type" value="Genomic_DNA"/>
</dbReference>
<dbReference type="Proteomes" id="UP000050509">
    <property type="component" value="Unassembled WGS sequence"/>
</dbReference>
<accession>A0A0N8PT13</accession>